<dbReference type="RefSeq" id="WP_307692659.1">
    <property type="nucleotide sequence ID" value="NZ_JAUSRO010000024.1"/>
</dbReference>
<dbReference type="InterPro" id="IPR024478">
    <property type="entry name" value="HlyB_4HB_MCP"/>
</dbReference>
<dbReference type="InterPro" id="IPR004090">
    <property type="entry name" value="Chemotax_Me-accpt_rcpt"/>
</dbReference>
<dbReference type="PANTHER" id="PTHR43531:SF14">
    <property type="entry name" value="METHYL-ACCEPTING CHEMOTAXIS PROTEIN I-RELATED"/>
    <property type="match status" value="1"/>
</dbReference>
<dbReference type="SUPFAM" id="SSF58104">
    <property type="entry name" value="Methyl-accepting chemotaxis protein (MCP) signaling domain"/>
    <property type="match status" value="1"/>
</dbReference>
<evidence type="ECO:0000256" key="3">
    <source>
        <dbReference type="PROSITE-ProRule" id="PRU00284"/>
    </source>
</evidence>
<evidence type="ECO:0000313" key="6">
    <source>
        <dbReference type="EMBL" id="MDP9902928.1"/>
    </source>
</evidence>
<dbReference type="PANTHER" id="PTHR43531">
    <property type="entry name" value="PROTEIN ICFG"/>
    <property type="match status" value="1"/>
</dbReference>
<name>A0ABT9SGK6_9BURK</name>
<evidence type="ECO:0000313" key="7">
    <source>
        <dbReference type="Proteomes" id="UP001226867"/>
    </source>
</evidence>
<dbReference type="Gene3D" id="1.10.287.950">
    <property type="entry name" value="Methyl-accepting chemotaxis protein"/>
    <property type="match status" value="1"/>
</dbReference>
<reference evidence="6 7" key="1">
    <citation type="submission" date="2023-07" db="EMBL/GenBank/DDBJ databases">
        <title>Sorghum-associated microbial communities from plants grown in Nebraska, USA.</title>
        <authorList>
            <person name="Schachtman D."/>
        </authorList>
    </citation>
    <scope>NUCLEOTIDE SEQUENCE [LARGE SCALE GENOMIC DNA]</scope>
    <source>
        <strain evidence="6 7">DS1607</strain>
    </source>
</reference>
<evidence type="ECO:0000256" key="1">
    <source>
        <dbReference type="ARBA" id="ARBA00022481"/>
    </source>
</evidence>
<dbReference type="InterPro" id="IPR004089">
    <property type="entry name" value="MCPsignal_dom"/>
</dbReference>
<dbReference type="Pfam" id="PF00672">
    <property type="entry name" value="HAMP"/>
    <property type="match status" value="1"/>
</dbReference>
<keyword evidence="1" id="KW-0488">Methylation</keyword>
<proteinExistence type="inferred from homology"/>
<sequence length="523" mass="55915">MKPFRNISISARLLSVSVALIVALAVLAISTWAQLLQVRELSTSAGKVKVLQLALIASTELKVAQVLSEIRQALLMKTAKDTELALSAISAKRAEISQNDADFLKEITTQEGRDAFQRDWLRLQAVTWPVAEANMQLLKENKADAAQAMLIEKTIPAYAKMQDWLVAARSAQGKELGTMVEAIGVDVDDIRHYLSALVCTIAIGLLAFSWSITRTLRIRVAMSQEVADRVRQGDFSVAVTDTVRDEFTPLLQSMSAMQSSLTTVVQTVRKNAESVATASAEIAQGNQDLSQRTELQASSLEQTASSMEQLGSTVRHTADNARQANELAQGASVVALQGGSVVSQVVETMKDINDSSKRIAEIISVIDGIAFQTNILALNAAVEAARAGEQGRGFAVVASEVRSLARRSADAAKEIKLLISTSVERVEQGTQLVARAGVTMSEIVSAIERVTNIMGEISTASGEQSDGVHQVGEAVTQMDQATQQNAALVEESAAAAGSLRTQAHQLVQAVSVFKLPDAMAMTA</sequence>
<keyword evidence="3" id="KW-0807">Transducer</keyword>
<dbReference type="InterPro" id="IPR003660">
    <property type="entry name" value="HAMP_dom"/>
</dbReference>
<comment type="caution">
    <text evidence="6">The sequence shown here is derived from an EMBL/GenBank/DDBJ whole genome shotgun (WGS) entry which is preliminary data.</text>
</comment>
<dbReference type="Proteomes" id="UP001226867">
    <property type="component" value="Unassembled WGS sequence"/>
</dbReference>
<feature type="domain" description="HAMP" evidence="5">
    <location>
        <begin position="214"/>
        <end position="266"/>
    </location>
</feature>
<dbReference type="InterPro" id="IPR051310">
    <property type="entry name" value="MCP_chemotaxis"/>
</dbReference>
<gene>
    <name evidence="6" type="ORF">J2W36_005209</name>
</gene>
<dbReference type="CDD" id="cd11386">
    <property type="entry name" value="MCP_signal"/>
    <property type="match status" value="1"/>
</dbReference>
<feature type="domain" description="Methyl-accepting transducer" evidence="4">
    <location>
        <begin position="271"/>
        <end position="500"/>
    </location>
</feature>
<dbReference type="Pfam" id="PF12729">
    <property type="entry name" value="4HB_MCP_1"/>
    <property type="match status" value="1"/>
</dbReference>
<keyword evidence="7" id="KW-1185">Reference proteome</keyword>
<dbReference type="PROSITE" id="PS50111">
    <property type="entry name" value="CHEMOTAXIS_TRANSDUC_2"/>
    <property type="match status" value="1"/>
</dbReference>
<dbReference type="PRINTS" id="PR00260">
    <property type="entry name" value="CHEMTRNSDUCR"/>
</dbReference>
<accession>A0ABT9SGK6</accession>
<dbReference type="SMART" id="SM00283">
    <property type="entry name" value="MA"/>
    <property type="match status" value="1"/>
</dbReference>
<dbReference type="EMBL" id="JAUSRO010000024">
    <property type="protein sequence ID" value="MDP9902928.1"/>
    <property type="molecule type" value="Genomic_DNA"/>
</dbReference>
<comment type="similarity">
    <text evidence="2">Belongs to the methyl-accepting chemotaxis (MCP) protein family.</text>
</comment>
<dbReference type="Pfam" id="PF00015">
    <property type="entry name" value="MCPsignal"/>
    <property type="match status" value="1"/>
</dbReference>
<evidence type="ECO:0000256" key="2">
    <source>
        <dbReference type="ARBA" id="ARBA00029447"/>
    </source>
</evidence>
<protein>
    <submittedName>
        <fullName evidence="6">Methyl-accepting chemotaxis protein</fullName>
    </submittedName>
</protein>
<evidence type="ECO:0000259" key="4">
    <source>
        <dbReference type="PROSITE" id="PS50111"/>
    </source>
</evidence>
<evidence type="ECO:0000259" key="5">
    <source>
        <dbReference type="PROSITE" id="PS50885"/>
    </source>
</evidence>
<organism evidence="6 7">
    <name type="scientific">Variovorax ginsengisoli</name>
    <dbReference type="NCBI Taxonomy" id="363844"/>
    <lineage>
        <taxon>Bacteria</taxon>
        <taxon>Pseudomonadati</taxon>
        <taxon>Pseudomonadota</taxon>
        <taxon>Betaproteobacteria</taxon>
        <taxon>Burkholderiales</taxon>
        <taxon>Comamonadaceae</taxon>
        <taxon>Variovorax</taxon>
    </lineage>
</organism>
<dbReference type="PROSITE" id="PS50885">
    <property type="entry name" value="HAMP"/>
    <property type="match status" value="1"/>
</dbReference>